<protein>
    <submittedName>
        <fullName evidence="1">OLC1v1031156C1</fullName>
    </submittedName>
</protein>
<gene>
    <name evidence="1" type="ORF">OLC1_LOCUS6270</name>
</gene>
<name>A0AAV1CJN4_OLDCO</name>
<evidence type="ECO:0000313" key="1">
    <source>
        <dbReference type="EMBL" id="CAI9095258.1"/>
    </source>
</evidence>
<reference evidence="1" key="1">
    <citation type="submission" date="2023-03" db="EMBL/GenBank/DDBJ databases">
        <authorList>
            <person name="Julca I."/>
        </authorList>
    </citation>
    <scope>NUCLEOTIDE SEQUENCE</scope>
</reference>
<evidence type="ECO:0000313" key="2">
    <source>
        <dbReference type="Proteomes" id="UP001161247"/>
    </source>
</evidence>
<dbReference type="AlphaFoldDB" id="A0AAV1CJN4"/>
<accession>A0AAV1CJN4</accession>
<proteinExistence type="predicted"/>
<dbReference type="EMBL" id="OX459119">
    <property type="protein sequence ID" value="CAI9095258.1"/>
    <property type="molecule type" value="Genomic_DNA"/>
</dbReference>
<keyword evidence="2" id="KW-1185">Reference proteome</keyword>
<dbReference type="Proteomes" id="UP001161247">
    <property type="component" value="Chromosome 2"/>
</dbReference>
<organism evidence="1 2">
    <name type="scientific">Oldenlandia corymbosa var. corymbosa</name>
    <dbReference type="NCBI Taxonomy" id="529605"/>
    <lineage>
        <taxon>Eukaryota</taxon>
        <taxon>Viridiplantae</taxon>
        <taxon>Streptophyta</taxon>
        <taxon>Embryophyta</taxon>
        <taxon>Tracheophyta</taxon>
        <taxon>Spermatophyta</taxon>
        <taxon>Magnoliopsida</taxon>
        <taxon>eudicotyledons</taxon>
        <taxon>Gunneridae</taxon>
        <taxon>Pentapetalae</taxon>
        <taxon>asterids</taxon>
        <taxon>lamiids</taxon>
        <taxon>Gentianales</taxon>
        <taxon>Rubiaceae</taxon>
        <taxon>Rubioideae</taxon>
        <taxon>Spermacoceae</taxon>
        <taxon>Hedyotis-Oldenlandia complex</taxon>
        <taxon>Oldenlandia</taxon>
    </lineage>
</organism>
<sequence length="104" mass="12090">MEMEAPNTGMNDACRLTNDKAVATWKNGGRSKVKGWIWLDNLMILRTIRNREQKAVMKLQKGSEREQQLSYMKSKPRLVVMSLKDIEFLCEIGYRGGLKMYFDV</sequence>